<organism evidence="3 4">
    <name type="scientific">Mucilaginibacter limnophilus</name>
    <dbReference type="NCBI Taxonomy" id="1932778"/>
    <lineage>
        <taxon>Bacteria</taxon>
        <taxon>Pseudomonadati</taxon>
        <taxon>Bacteroidota</taxon>
        <taxon>Sphingobacteriia</taxon>
        <taxon>Sphingobacteriales</taxon>
        <taxon>Sphingobacteriaceae</taxon>
        <taxon>Mucilaginibacter</taxon>
    </lineage>
</organism>
<sequence length="99" mass="11477">MERAIKAEKTRFDTKLTTDQKTLFERAAKLGGYRTLTDFVVSTVQEKAKFIVEQHEAVLATERDRNVFFEAIMNPPKPGKRLQEAAERYRELNNQSTEV</sequence>
<evidence type="ECO:0000313" key="3">
    <source>
        <dbReference type="EMBL" id="RVU02538.1"/>
    </source>
</evidence>
<dbReference type="PANTHER" id="PTHR35401">
    <property type="entry name" value="COPG FAMILY HELIX-TURN-HELIX PROTEIN-RELATED-RELATED"/>
    <property type="match status" value="1"/>
</dbReference>
<dbReference type="Proteomes" id="UP000282759">
    <property type="component" value="Unassembled WGS sequence"/>
</dbReference>
<dbReference type="EMBL" id="SACK01000001">
    <property type="protein sequence ID" value="RVU02538.1"/>
    <property type="molecule type" value="Genomic_DNA"/>
</dbReference>
<comment type="caution">
    <text evidence="3">The sequence shown here is derived from an EMBL/GenBank/DDBJ whole genome shotgun (WGS) entry which is preliminary data.</text>
</comment>
<reference evidence="3 4" key="1">
    <citation type="submission" date="2019-01" db="EMBL/GenBank/DDBJ databases">
        <authorList>
            <person name="Chen W.-M."/>
        </authorList>
    </citation>
    <scope>NUCLEOTIDE SEQUENCE [LARGE SCALE GENOMIC DNA]</scope>
    <source>
        <strain evidence="3 4">YBJ-36</strain>
    </source>
</reference>
<protein>
    <submittedName>
        <fullName evidence="3">DUF1778 domain-containing protein</fullName>
    </submittedName>
</protein>
<gene>
    <name evidence="3" type="ORF">EOD41_00950</name>
</gene>
<evidence type="ECO:0000313" key="4">
    <source>
        <dbReference type="Proteomes" id="UP000282759"/>
    </source>
</evidence>
<dbReference type="RefSeq" id="WP_127702907.1">
    <property type="nucleotide sequence ID" value="NZ_SACK01000001.1"/>
</dbReference>
<dbReference type="GO" id="GO:0006355">
    <property type="term" value="P:regulation of DNA-templated transcription"/>
    <property type="evidence" value="ECO:0007669"/>
    <property type="project" value="InterPro"/>
</dbReference>
<evidence type="ECO:0000256" key="2">
    <source>
        <dbReference type="ARBA" id="ARBA00049988"/>
    </source>
</evidence>
<proteinExistence type="inferred from homology"/>
<keyword evidence="1" id="KW-1277">Toxin-antitoxin system</keyword>
<dbReference type="Gene3D" id="1.20.5.780">
    <property type="entry name" value="Single helix bin"/>
    <property type="match status" value="1"/>
</dbReference>
<dbReference type="SUPFAM" id="SSF47598">
    <property type="entry name" value="Ribbon-helix-helix"/>
    <property type="match status" value="1"/>
</dbReference>
<accession>A0A3S2UR32</accession>
<dbReference type="Pfam" id="PF08681">
    <property type="entry name" value="TacA1"/>
    <property type="match status" value="1"/>
</dbReference>
<dbReference type="AlphaFoldDB" id="A0A3S2UR32"/>
<keyword evidence="4" id="KW-1185">Reference proteome</keyword>
<comment type="similarity">
    <text evidence="2">Belongs to the TacA antitoxin family.</text>
</comment>
<evidence type="ECO:0000256" key="1">
    <source>
        <dbReference type="ARBA" id="ARBA00022649"/>
    </source>
</evidence>
<dbReference type="InterPro" id="IPR010985">
    <property type="entry name" value="Ribbon_hlx_hlx"/>
</dbReference>
<name>A0A3S2UR32_9SPHI</name>
<dbReference type="PANTHER" id="PTHR35401:SF2">
    <property type="entry name" value="ABC-TYPE TRANSPORT SYSTEM"/>
    <property type="match status" value="1"/>
</dbReference>
<dbReference type="OrthoDB" id="595305at2"/>
<dbReference type="InterPro" id="IPR014795">
    <property type="entry name" value="TacA_1-like"/>
</dbReference>